<evidence type="ECO:0000259" key="2">
    <source>
        <dbReference type="SMART" id="SM00909"/>
    </source>
</evidence>
<feature type="domain" description="GerMN" evidence="2">
    <location>
        <begin position="85"/>
        <end position="174"/>
    </location>
</feature>
<proteinExistence type="predicted"/>
<name>A0ABS2CR58_9MICO</name>
<dbReference type="Proteomes" id="UP001430172">
    <property type="component" value="Unassembled WGS sequence"/>
</dbReference>
<sequence length="200" mass="19785">MTAGRWTVGASVLLVAAALAGCGAPHDTPASTIASVPYDLLAPSDAAAPSPTESATRGPFVFLVREDRLVPASPVADPGSSRDAVGQALRLLVEGPTEADRAAGRSTALGPDVQATLTSLEGGRATVDLRAGSLPTGAGRLPLAAGQLVLTLTSVPGVDDVVLTSDGSPIEAPLPGGALTDRPLTAQDYATLLASSASDG</sequence>
<dbReference type="PROSITE" id="PS51257">
    <property type="entry name" value="PROKAR_LIPOPROTEIN"/>
    <property type="match status" value="1"/>
</dbReference>
<feature type="signal peptide" evidence="1">
    <location>
        <begin position="1"/>
        <end position="20"/>
    </location>
</feature>
<dbReference type="Pfam" id="PF10646">
    <property type="entry name" value="Germane"/>
    <property type="match status" value="1"/>
</dbReference>
<feature type="chain" id="PRO_5046306240" evidence="1">
    <location>
        <begin position="21"/>
        <end position="200"/>
    </location>
</feature>
<reference evidence="3" key="1">
    <citation type="submission" date="2021-02" db="EMBL/GenBank/DDBJ databases">
        <title>Phycicoccus sp. MQZ13P-5T, whole genome shotgun sequence.</title>
        <authorList>
            <person name="Tuo L."/>
        </authorList>
    </citation>
    <scope>NUCLEOTIDE SEQUENCE</scope>
    <source>
        <strain evidence="3">MQZ13P-5</strain>
    </source>
</reference>
<protein>
    <submittedName>
        <fullName evidence="3">GerMN domain-containing protein</fullName>
    </submittedName>
</protein>
<gene>
    <name evidence="3" type="ORF">JQN70_18360</name>
</gene>
<evidence type="ECO:0000313" key="3">
    <source>
        <dbReference type="EMBL" id="MBM6402361.1"/>
    </source>
</evidence>
<dbReference type="SMART" id="SM00909">
    <property type="entry name" value="Germane"/>
    <property type="match status" value="1"/>
</dbReference>
<evidence type="ECO:0000256" key="1">
    <source>
        <dbReference type="SAM" id="SignalP"/>
    </source>
</evidence>
<dbReference type="InterPro" id="IPR019606">
    <property type="entry name" value="GerMN"/>
</dbReference>
<keyword evidence="4" id="KW-1185">Reference proteome</keyword>
<accession>A0ABS2CR58</accession>
<comment type="caution">
    <text evidence="3">The sequence shown here is derived from an EMBL/GenBank/DDBJ whole genome shotgun (WGS) entry which is preliminary data.</text>
</comment>
<organism evidence="3 4">
    <name type="scientific">Phycicoccus sonneratiae</name>
    <dbReference type="NCBI Taxonomy" id="2807628"/>
    <lineage>
        <taxon>Bacteria</taxon>
        <taxon>Bacillati</taxon>
        <taxon>Actinomycetota</taxon>
        <taxon>Actinomycetes</taxon>
        <taxon>Micrococcales</taxon>
        <taxon>Intrasporangiaceae</taxon>
        <taxon>Phycicoccus</taxon>
    </lineage>
</organism>
<keyword evidence="1" id="KW-0732">Signal</keyword>
<dbReference type="RefSeq" id="WP_204132825.1">
    <property type="nucleotide sequence ID" value="NZ_JAFDVD010000024.1"/>
</dbReference>
<evidence type="ECO:0000313" key="4">
    <source>
        <dbReference type="Proteomes" id="UP001430172"/>
    </source>
</evidence>
<dbReference type="EMBL" id="JAFDVD010000024">
    <property type="protein sequence ID" value="MBM6402361.1"/>
    <property type="molecule type" value="Genomic_DNA"/>
</dbReference>